<evidence type="ECO:0000313" key="6">
    <source>
        <dbReference type="EMBL" id="BBH25498.1"/>
    </source>
</evidence>
<accession>A0A3G9JMQ8</accession>
<dbReference type="PROSITE" id="PS00211">
    <property type="entry name" value="ABC_TRANSPORTER_1"/>
    <property type="match status" value="1"/>
</dbReference>
<dbReference type="PROSITE" id="PS50893">
    <property type="entry name" value="ABC_TRANSPORTER_2"/>
    <property type="match status" value="1"/>
</dbReference>
<dbReference type="Pfam" id="PF00005">
    <property type="entry name" value="ABC_tran"/>
    <property type="match status" value="1"/>
</dbReference>
<dbReference type="Proteomes" id="UP000268059">
    <property type="component" value="Chromosome"/>
</dbReference>
<evidence type="ECO:0000256" key="4">
    <source>
        <dbReference type="ARBA" id="ARBA00022840"/>
    </source>
</evidence>
<name>A0A3G9JMQ8_9FIRM</name>
<dbReference type="InterPro" id="IPR017871">
    <property type="entry name" value="ABC_transporter-like_CS"/>
</dbReference>
<dbReference type="Gene3D" id="3.40.50.300">
    <property type="entry name" value="P-loop containing nucleotide triphosphate hydrolases"/>
    <property type="match status" value="1"/>
</dbReference>
<comment type="similarity">
    <text evidence="1">Belongs to the ABC transporter superfamily.</text>
</comment>
<dbReference type="FunCoup" id="A0A3G9JMQ8">
    <property type="interactions" value="93"/>
</dbReference>
<dbReference type="GO" id="GO:0005524">
    <property type="term" value="F:ATP binding"/>
    <property type="evidence" value="ECO:0007669"/>
    <property type="project" value="UniProtKB-KW"/>
</dbReference>
<dbReference type="InterPro" id="IPR050153">
    <property type="entry name" value="Metal_Ion_Import_ABC"/>
</dbReference>
<dbReference type="OrthoDB" id="9806726at2"/>
<protein>
    <recommendedName>
        <fullName evidence="5">ABC transporter domain-containing protein</fullName>
    </recommendedName>
</protein>
<proteinExistence type="inferred from homology"/>
<sequence length="220" mass="24854">MKSLVEVKDLALGYEGKEVFSHLNFQIEERDFIVVLGPNGSGKSTLVKGLLKLLKPMSGEIIYHLSQNRLGYMPQVTKVDAHFPATVFEVVLSGAINRLGKRAFFHREEKALALESLSLLGIEDLKNCAFSELSGGQKQKVLLARALCATRELLILDEPSNNLDLKSKAEFYELIQKLNKEKHIAIMLITHDEHGKETLGNKELVFEDDQVIFRRRENHV</sequence>
<dbReference type="InterPro" id="IPR003439">
    <property type="entry name" value="ABC_transporter-like_ATP-bd"/>
</dbReference>
<dbReference type="EMBL" id="AP019309">
    <property type="protein sequence ID" value="BBH25498.1"/>
    <property type="molecule type" value="Genomic_DNA"/>
</dbReference>
<organism evidence="6 7">
    <name type="scientific">Intestinibaculum porci</name>
    <dbReference type="NCBI Taxonomy" id="2487118"/>
    <lineage>
        <taxon>Bacteria</taxon>
        <taxon>Bacillati</taxon>
        <taxon>Bacillota</taxon>
        <taxon>Erysipelotrichia</taxon>
        <taxon>Erysipelotrichales</taxon>
        <taxon>Erysipelotrichaceae</taxon>
        <taxon>Intestinibaculum</taxon>
    </lineage>
</organism>
<dbReference type="GO" id="GO:0016887">
    <property type="term" value="F:ATP hydrolysis activity"/>
    <property type="evidence" value="ECO:0007669"/>
    <property type="project" value="InterPro"/>
</dbReference>
<evidence type="ECO:0000256" key="2">
    <source>
        <dbReference type="ARBA" id="ARBA00022448"/>
    </source>
</evidence>
<keyword evidence="4" id="KW-0067">ATP-binding</keyword>
<evidence type="ECO:0000256" key="1">
    <source>
        <dbReference type="ARBA" id="ARBA00005417"/>
    </source>
</evidence>
<dbReference type="InterPro" id="IPR003593">
    <property type="entry name" value="AAA+_ATPase"/>
</dbReference>
<keyword evidence="3" id="KW-0547">Nucleotide-binding</keyword>
<feature type="domain" description="ABC transporter" evidence="5">
    <location>
        <begin position="5"/>
        <end position="220"/>
    </location>
</feature>
<dbReference type="InParanoid" id="A0A3G9JMQ8"/>
<dbReference type="AlphaFoldDB" id="A0A3G9JMQ8"/>
<reference evidence="6 7" key="1">
    <citation type="submission" date="2018-11" db="EMBL/GenBank/DDBJ databases">
        <title>Novel Erysipelotrichaceae bacterium isolated from small intestine of a swine.</title>
        <authorList>
            <person name="Kim J.S."/>
            <person name="Choe H."/>
            <person name="Lee Y.R."/>
            <person name="Kim K.M."/>
            <person name="Park D.S."/>
        </authorList>
    </citation>
    <scope>NUCLEOTIDE SEQUENCE [LARGE SCALE GENOMIC DNA]</scope>
    <source>
        <strain evidence="6 7">SG0102</strain>
    </source>
</reference>
<dbReference type="RefSeq" id="WP_125118441.1">
    <property type="nucleotide sequence ID" value="NZ_AP019309.1"/>
</dbReference>
<keyword evidence="7" id="KW-1185">Reference proteome</keyword>
<gene>
    <name evidence="6" type="ORF">SG0102_04320</name>
</gene>
<evidence type="ECO:0000259" key="5">
    <source>
        <dbReference type="PROSITE" id="PS50893"/>
    </source>
</evidence>
<dbReference type="InterPro" id="IPR027417">
    <property type="entry name" value="P-loop_NTPase"/>
</dbReference>
<dbReference type="KEGG" id="ebm:SG0102_04320"/>
<dbReference type="PANTHER" id="PTHR42734">
    <property type="entry name" value="METAL TRANSPORT SYSTEM ATP-BINDING PROTEIN TM_0124-RELATED"/>
    <property type="match status" value="1"/>
</dbReference>
<evidence type="ECO:0000313" key="7">
    <source>
        <dbReference type="Proteomes" id="UP000268059"/>
    </source>
</evidence>
<dbReference type="SMART" id="SM00382">
    <property type="entry name" value="AAA"/>
    <property type="match status" value="1"/>
</dbReference>
<keyword evidence="2" id="KW-0813">Transport</keyword>
<evidence type="ECO:0000256" key="3">
    <source>
        <dbReference type="ARBA" id="ARBA00022741"/>
    </source>
</evidence>
<dbReference type="PANTHER" id="PTHR42734:SF17">
    <property type="entry name" value="METAL TRANSPORT SYSTEM ATP-BINDING PROTEIN TM_0124-RELATED"/>
    <property type="match status" value="1"/>
</dbReference>
<dbReference type="SUPFAM" id="SSF52540">
    <property type="entry name" value="P-loop containing nucleoside triphosphate hydrolases"/>
    <property type="match status" value="1"/>
</dbReference>